<keyword evidence="9" id="KW-0539">Nucleus</keyword>
<comment type="subcellular location">
    <subcellularLocation>
        <location evidence="1">Nucleus</location>
    </subcellularLocation>
</comment>
<keyword evidence="6" id="KW-0378">Hydrolase</keyword>
<dbReference type="CDD" id="cd07895">
    <property type="entry name" value="Adenylation_mRNA_capping"/>
    <property type="match status" value="1"/>
</dbReference>
<evidence type="ECO:0000256" key="2">
    <source>
        <dbReference type="ARBA" id="ARBA00022664"/>
    </source>
</evidence>
<keyword evidence="4" id="KW-0548">Nucleotidyltransferase</keyword>
<organism evidence="16 17">
    <name type="scientific">Carpediemonas membranifera</name>
    <dbReference type="NCBI Taxonomy" id="201153"/>
    <lineage>
        <taxon>Eukaryota</taxon>
        <taxon>Metamonada</taxon>
        <taxon>Carpediemonas-like organisms</taxon>
        <taxon>Carpediemonas</taxon>
    </lineage>
</organism>
<evidence type="ECO:0000256" key="8">
    <source>
        <dbReference type="ARBA" id="ARBA00023134"/>
    </source>
</evidence>
<feature type="domain" description="mRNA capping enzyme C-terminal" evidence="15">
    <location>
        <begin position="402"/>
        <end position="446"/>
    </location>
</feature>
<feature type="compositionally biased region" description="Basic and acidic residues" evidence="12">
    <location>
        <begin position="849"/>
        <end position="867"/>
    </location>
</feature>
<dbReference type="Gene3D" id="3.20.100.10">
    <property type="entry name" value="mRNA triphosphatase Cet1-like"/>
    <property type="match status" value="1"/>
</dbReference>
<dbReference type="InterPro" id="IPR037009">
    <property type="entry name" value="mRNA_triPase_Cet1_sf"/>
</dbReference>
<dbReference type="SUPFAM" id="SSF55154">
    <property type="entry name" value="CYTH-like phosphatases"/>
    <property type="match status" value="1"/>
</dbReference>
<dbReference type="SUPFAM" id="SSF56091">
    <property type="entry name" value="DNA ligase/mRNA capping enzyme, catalytic domain"/>
    <property type="match status" value="1"/>
</dbReference>
<gene>
    <name evidence="16" type="ORF">J8273_0766</name>
</gene>
<evidence type="ECO:0000256" key="5">
    <source>
        <dbReference type="ARBA" id="ARBA00022741"/>
    </source>
</evidence>
<keyword evidence="3" id="KW-0808">Transferase</keyword>
<evidence type="ECO:0000256" key="12">
    <source>
        <dbReference type="SAM" id="MobiDB-lite"/>
    </source>
</evidence>
<sequence>MDPLTFRLVSKGTKLNQDEQGALIRDVCCLASADPRAYQAMSDGSASRMFPGAQPVSITEESLEKTMNDDYHVSEKTDGTRFLLYIRDTRSNVGEKDRTHIKGQVINDKAKCYLVGREWEIIDLNLSLPLTSRNLTSLLDGELVSDMTKEGEKRLVLYVFDALFVAGQSVVRETLVTRLNSVKYLFKGRQNLYARKKKGMKVDEDMLRFEVAFTQARHRRAKEGHPDDVSFVVKHFMPKSEIKKMFDEVIPRLPHRNDGVILTPSKDPYKAGTCPRLLKWKPADQNSVDFMVGRKHIVVEIKNDDGTFRQETRILATLYLAKDGQTDFTEGGLTNVDLTPGQVAHILAVDKKREKDDSRPPYLTDTVVEAVYVPDWHLTTYKKVDRVSVDDSGKEHKRTVWVVDSVLDGGWRIERERPDKALPNDIKTYNKVFMSIQQAITKETLIDRLEARPLVAVSGEGLPSLPSDLVKAAHAAFNSYQLTRVKPAPKADRLDLSAVTAALGVHPVTTTVSFGHVAEVSDFIRRHVVHAAHTELEMRLGVIRWSEAALPPGPIQLAWQMACNDAASRKLPAPPLPRYAHAVDAVVAAKGTYFDSGVTQLQYRLIKAALNAHWNEMKGTQEGQAEGYSVAKSLTEDLNFRSLGDKIRVSYPYAPDPANPRGKKIIAVDKIFCMKKQRTDKLDIRTSGKTDIRLASSVEEPMELPAALRSPKPDEPLLRGRRKLRTSFRTSGWSLDLTEVRELRGVDKGLNRLWSKEATFEVELEVTPNGLANLQGASAIPAAFFQQCADILQQARVLVERCGSTWDDTPTQAELGRVRPEEEETVEAEATEGQGEAKAEAPEPNQVEVKAEETTKPADAPEVRKAVPVPAEKRDVITMGVGLLVCDE</sequence>
<evidence type="ECO:0000256" key="4">
    <source>
        <dbReference type="ARBA" id="ARBA00022695"/>
    </source>
</evidence>
<dbReference type="GO" id="GO:0005524">
    <property type="term" value="F:ATP binding"/>
    <property type="evidence" value="ECO:0007669"/>
    <property type="project" value="InterPro"/>
</dbReference>
<evidence type="ECO:0000313" key="17">
    <source>
        <dbReference type="Proteomes" id="UP000717585"/>
    </source>
</evidence>
<name>A0A8J6AY05_9EUKA</name>
<dbReference type="InterPro" id="IPR051029">
    <property type="entry name" value="mRNA_Capping_Enz/RNA_Phosphat"/>
</dbReference>
<feature type="compositionally biased region" description="Acidic residues" evidence="12">
    <location>
        <begin position="821"/>
        <end position="830"/>
    </location>
</feature>
<dbReference type="Pfam" id="PF02940">
    <property type="entry name" value="mRNA_triPase"/>
    <property type="match status" value="1"/>
</dbReference>
<comment type="caution">
    <text evidence="16">The sequence shown here is derived from an EMBL/GenBank/DDBJ whole genome shotgun (WGS) entry which is preliminary data.</text>
</comment>
<dbReference type="EMBL" id="JAHDYR010000001">
    <property type="protein sequence ID" value="KAG9397636.1"/>
    <property type="molecule type" value="Genomic_DNA"/>
</dbReference>
<dbReference type="Gene3D" id="2.40.50.140">
    <property type="entry name" value="Nucleic acid-binding proteins"/>
    <property type="match status" value="1"/>
</dbReference>
<keyword evidence="17" id="KW-1185">Reference proteome</keyword>
<keyword evidence="5" id="KW-0547">Nucleotide-binding</keyword>
<evidence type="ECO:0000256" key="11">
    <source>
        <dbReference type="ARBA" id="ARBA00047740"/>
    </source>
</evidence>
<dbReference type="InterPro" id="IPR013846">
    <property type="entry name" value="mRNA_cap_enzyme_C"/>
</dbReference>
<feature type="domain" description="mRNA triphosphatase Cet1-like" evidence="14">
    <location>
        <begin position="585"/>
        <end position="766"/>
    </location>
</feature>
<evidence type="ECO:0000259" key="14">
    <source>
        <dbReference type="Pfam" id="PF02940"/>
    </source>
</evidence>
<accession>A0A8J6AY05</accession>
<dbReference type="GO" id="GO:0005525">
    <property type="term" value="F:GTP binding"/>
    <property type="evidence" value="ECO:0007669"/>
    <property type="project" value="UniProtKB-KW"/>
</dbReference>
<keyword evidence="8" id="KW-0342">GTP-binding</keyword>
<evidence type="ECO:0000256" key="7">
    <source>
        <dbReference type="ARBA" id="ARBA00023042"/>
    </source>
</evidence>
<feature type="region of interest" description="Disordered" evidence="12">
    <location>
        <begin position="808"/>
        <end position="867"/>
    </location>
</feature>
<dbReference type="GO" id="GO:0006370">
    <property type="term" value="P:7-methylguanosine mRNA capping"/>
    <property type="evidence" value="ECO:0007669"/>
    <property type="project" value="UniProtKB-KW"/>
</dbReference>
<dbReference type="GO" id="GO:0140818">
    <property type="term" value="F:mRNA 5'-triphosphate monophosphatase activity"/>
    <property type="evidence" value="ECO:0007669"/>
    <property type="project" value="UniProtKB-EC"/>
</dbReference>
<dbReference type="CDD" id="cd07470">
    <property type="entry name" value="CYTH-like_mRNA_RTPase"/>
    <property type="match status" value="1"/>
</dbReference>
<evidence type="ECO:0000256" key="3">
    <source>
        <dbReference type="ARBA" id="ARBA00022679"/>
    </source>
</evidence>
<evidence type="ECO:0000259" key="15">
    <source>
        <dbReference type="Pfam" id="PF03919"/>
    </source>
</evidence>
<protein>
    <submittedName>
        <fullName evidence="16">mRNA capping enzyme, catalytic domain</fullName>
    </submittedName>
</protein>
<evidence type="ECO:0000259" key="13">
    <source>
        <dbReference type="Pfam" id="PF01331"/>
    </source>
</evidence>
<proteinExistence type="predicted"/>
<dbReference type="PANTHER" id="PTHR10367:SF17">
    <property type="entry name" value="MRNA-CAPPING ENZYME"/>
    <property type="match status" value="1"/>
</dbReference>
<dbReference type="GO" id="GO:0004651">
    <property type="term" value="F:polynucleotide 5'-phosphatase activity"/>
    <property type="evidence" value="ECO:0007669"/>
    <property type="project" value="InterPro"/>
</dbReference>
<dbReference type="GO" id="GO:0005634">
    <property type="term" value="C:nucleus"/>
    <property type="evidence" value="ECO:0007669"/>
    <property type="project" value="UniProtKB-SubCell"/>
</dbReference>
<evidence type="ECO:0000313" key="16">
    <source>
        <dbReference type="EMBL" id="KAG9397636.1"/>
    </source>
</evidence>
<comment type="catalytic activity">
    <reaction evidence="11">
        <text>a 5'-end triphospho-ribonucleoside in mRNA + H2O = a 5'-end diphospho-ribonucleoside in mRNA + phosphate + H(+)</text>
        <dbReference type="Rhea" id="RHEA:67004"/>
        <dbReference type="Rhea" id="RHEA-COMP:17164"/>
        <dbReference type="Rhea" id="RHEA-COMP:17165"/>
        <dbReference type="ChEBI" id="CHEBI:15377"/>
        <dbReference type="ChEBI" id="CHEBI:15378"/>
        <dbReference type="ChEBI" id="CHEBI:43474"/>
        <dbReference type="ChEBI" id="CHEBI:167616"/>
        <dbReference type="ChEBI" id="CHEBI:167618"/>
        <dbReference type="EC" id="3.6.1.74"/>
    </reaction>
    <physiologicalReaction direction="left-to-right" evidence="11">
        <dbReference type="Rhea" id="RHEA:67005"/>
    </physiologicalReaction>
</comment>
<dbReference type="OrthoDB" id="200924at2759"/>
<dbReference type="SUPFAM" id="SSF50249">
    <property type="entry name" value="Nucleic acid-binding proteins"/>
    <property type="match status" value="1"/>
</dbReference>
<dbReference type="Proteomes" id="UP000717585">
    <property type="component" value="Unassembled WGS sequence"/>
</dbReference>
<comment type="catalytic activity">
    <reaction evidence="10">
        <text>a 5'-end diphospho-ribonucleoside in mRNA + GTP + H(+) = a 5'-end (5'-triphosphoguanosine)-ribonucleoside in mRNA + diphosphate</text>
        <dbReference type="Rhea" id="RHEA:67012"/>
        <dbReference type="Rhea" id="RHEA-COMP:17165"/>
        <dbReference type="Rhea" id="RHEA-COMP:17166"/>
        <dbReference type="ChEBI" id="CHEBI:15378"/>
        <dbReference type="ChEBI" id="CHEBI:33019"/>
        <dbReference type="ChEBI" id="CHEBI:37565"/>
        <dbReference type="ChEBI" id="CHEBI:167616"/>
        <dbReference type="ChEBI" id="CHEBI:167617"/>
        <dbReference type="EC" id="2.7.7.50"/>
    </reaction>
    <physiologicalReaction direction="left-to-right" evidence="10">
        <dbReference type="Rhea" id="RHEA:67013"/>
    </physiologicalReaction>
</comment>
<keyword evidence="7" id="KW-0506">mRNA capping</keyword>
<dbReference type="InterPro" id="IPR033469">
    <property type="entry name" value="CYTH-like_dom_sf"/>
</dbReference>
<dbReference type="InterPro" id="IPR004206">
    <property type="entry name" value="mRNA_triPase_Cet1"/>
</dbReference>
<dbReference type="AlphaFoldDB" id="A0A8J6AY05"/>
<evidence type="ECO:0000256" key="1">
    <source>
        <dbReference type="ARBA" id="ARBA00004123"/>
    </source>
</evidence>
<dbReference type="Pfam" id="PF03919">
    <property type="entry name" value="mRNA_cap_C"/>
    <property type="match status" value="1"/>
</dbReference>
<dbReference type="Gene3D" id="3.30.470.30">
    <property type="entry name" value="DNA ligase/mRNA capping enzyme"/>
    <property type="match status" value="1"/>
</dbReference>
<dbReference type="PANTHER" id="PTHR10367">
    <property type="entry name" value="MRNA-CAPPING ENZYME"/>
    <property type="match status" value="1"/>
</dbReference>
<dbReference type="InterPro" id="IPR012340">
    <property type="entry name" value="NA-bd_OB-fold"/>
</dbReference>
<evidence type="ECO:0000256" key="10">
    <source>
        <dbReference type="ARBA" id="ARBA00044624"/>
    </source>
</evidence>
<dbReference type="GO" id="GO:0004484">
    <property type="term" value="F:mRNA guanylyltransferase activity"/>
    <property type="evidence" value="ECO:0007669"/>
    <property type="project" value="UniProtKB-EC"/>
</dbReference>
<dbReference type="InterPro" id="IPR001339">
    <property type="entry name" value="mRNA_cap_enzyme_adenylation"/>
</dbReference>
<evidence type="ECO:0000256" key="6">
    <source>
        <dbReference type="ARBA" id="ARBA00022801"/>
    </source>
</evidence>
<reference evidence="16" key="1">
    <citation type="submission" date="2021-05" db="EMBL/GenBank/DDBJ databases">
        <title>A free-living protist that lacks canonical eukaryotic 1 DNA replication and segregation systems.</title>
        <authorList>
            <person name="Salas-Leiva D.E."/>
            <person name="Tromer E.C."/>
            <person name="Curtis B.A."/>
            <person name="Jerlstrom-Hultqvist J."/>
            <person name="Kolisko M."/>
            <person name="Yi Z."/>
            <person name="Salas-Leiva J.S."/>
            <person name="Gallot-Lavallee L."/>
            <person name="Kops G.J.P.L."/>
            <person name="Archibald J.M."/>
            <person name="Simpson A.G.B."/>
            <person name="Roger A.J."/>
        </authorList>
    </citation>
    <scope>NUCLEOTIDE SEQUENCE</scope>
    <source>
        <strain evidence="16">BICM</strain>
    </source>
</reference>
<keyword evidence="2" id="KW-0507">mRNA processing</keyword>
<feature type="domain" description="mRNA capping enzyme adenylation" evidence="13">
    <location>
        <begin position="54"/>
        <end position="281"/>
    </location>
</feature>
<evidence type="ECO:0000256" key="9">
    <source>
        <dbReference type="ARBA" id="ARBA00023242"/>
    </source>
</evidence>
<dbReference type="Pfam" id="PF01331">
    <property type="entry name" value="mRNA_cap_enzyme"/>
    <property type="match status" value="1"/>
</dbReference>